<gene>
    <name evidence="2" type="ORF">LSUE1_G005409</name>
</gene>
<evidence type="ECO:0000313" key="2">
    <source>
        <dbReference type="EMBL" id="TVY80471.1"/>
    </source>
</evidence>
<dbReference type="PANTHER" id="PTHR33112">
    <property type="entry name" value="DOMAIN PROTEIN, PUTATIVE-RELATED"/>
    <property type="match status" value="1"/>
</dbReference>
<dbReference type="InterPro" id="IPR010730">
    <property type="entry name" value="HET"/>
</dbReference>
<dbReference type="PANTHER" id="PTHR33112:SF8">
    <property type="entry name" value="HETEROKARYON INCOMPATIBILITY DOMAIN-CONTAINING PROTEIN"/>
    <property type="match status" value="1"/>
</dbReference>
<feature type="domain" description="Heterokaryon incompatibility" evidence="1">
    <location>
        <begin position="98"/>
        <end position="242"/>
    </location>
</feature>
<evidence type="ECO:0000313" key="3">
    <source>
        <dbReference type="Proteomes" id="UP000469558"/>
    </source>
</evidence>
<dbReference type="AlphaFoldDB" id="A0A8T9C482"/>
<dbReference type="Proteomes" id="UP000469558">
    <property type="component" value="Unassembled WGS sequence"/>
</dbReference>
<dbReference type="OrthoDB" id="5362512at2759"/>
<proteinExistence type="predicted"/>
<evidence type="ECO:0000259" key="1">
    <source>
        <dbReference type="Pfam" id="PF06985"/>
    </source>
</evidence>
<reference evidence="2 3" key="1">
    <citation type="submission" date="2018-05" db="EMBL/GenBank/DDBJ databases">
        <title>Genome sequencing and assembly of the regulated plant pathogen Lachnellula willkommii and related sister species for the development of diagnostic species identification markers.</title>
        <authorList>
            <person name="Giroux E."/>
            <person name="Bilodeau G."/>
        </authorList>
    </citation>
    <scope>NUCLEOTIDE SEQUENCE [LARGE SCALE GENOMIC DNA]</scope>
    <source>
        <strain evidence="2 3">CBS 268.59</strain>
    </source>
</reference>
<protein>
    <recommendedName>
        <fullName evidence="1">Heterokaryon incompatibility domain-containing protein</fullName>
    </recommendedName>
</protein>
<organism evidence="2 3">
    <name type="scientific">Lachnellula suecica</name>
    <dbReference type="NCBI Taxonomy" id="602035"/>
    <lineage>
        <taxon>Eukaryota</taxon>
        <taxon>Fungi</taxon>
        <taxon>Dikarya</taxon>
        <taxon>Ascomycota</taxon>
        <taxon>Pezizomycotina</taxon>
        <taxon>Leotiomycetes</taxon>
        <taxon>Helotiales</taxon>
        <taxon>Lachnaceae</taxon>
        <taxon>Lachnellula</taxon>
    </lineage>
</organism>
<keyword evidence="3" id="KW-1185">Reference proteome</keyword>
<dbReference type="Pfam" id="PF06985">
    <property type="entry name" value="HET"/>
    <property type="match status" value="1"/>
</dbReference>
<sequence length="397" mass="45417">MFKPDDCRIRSHTSGILELDFAIDMELFSNLPCGVPHDPKHIDTRDTSRKWVSTCTQSHERCGKKGAKEMPTRVIDVGPGDGSEAPRLAMTDGEYGEYVTLSHRWDSHIKQFGTTRKNIEERLGVIPLELLPHTFRDAIAVTRSLGYRYLWIDSICIIQDDGTDWERECQRMCAVFENTVVTISALRACEGDGGLLNGRDEAQPLIIRLADGVTVGVRPNKHDFIHALNTSEMNTRGWILQEKILSPAILHFGRSQLYWECCSSTASESYPNMLTHSEGKLKYLLVTAQRHALNPEAQDPYLQWYKIMSIFSQLNLTFEFDRLPAIMGLAERFRSIFQSRLLAGLWLEDLHRGLLWMKAGLQGLSRGHFIAIMELGSSKWAYSVRMERWLRQGWKRT</sequence>
<comment type="caution">
    <text evidence="2">The sequence shown here is derived from an EMBL/GenBank/DDBJ whole genome shotgun (WGS) entry which is preliminary data.</text>
</comment>
<dbReference type="EMBL" id="QGMK01000677">
    <property type="protein sequence ID" value="TVY80471.1"/>
    <property type="molecule type" value="Genomic_DNA"/>
</dbReference>
<accession>A0A8T9C482</accession>
<name>A0A8T9C482_9HELO</name>